<feature type="region of interest" description="Disordered" evidence="1">
    <location>
        <begin position="1"/>
        <end position="25"/>
    </location>
</feature>
<dbReference type="WBParaSite" id="ALUE_0000855801-mRNA-1">
    <property type="protein sequence ID" value="ALUE_0000855801-mRNA-1"/>
    <property type="gene ID" value="ALUE_0000855801"/>
</dbReference>
<evidence type="ECO:0000313" key="3">
    <source>
        <dbReference type="Proteomes" id="UP000036681"/>
    </source>
</evidence>
<keyword evidence="3" id="KW-1185">Reference proteome</keyword>
<evidence type="ECO:0000313" key="4">
    <source>
        <dbReference type="WBParaSite" id="ALUE_0000855801-mRNA-1"/>
    </source>
</evidence>
<reference evidence="4" key="1">
    <citation type="submission" date="2017-02" db="UniProtKB">
        <authorList>
            <consortium name="WormBaseParasite"/>
        </authorList>
    </citation>
    <scope>IDENTIFICATION</scope>
</reference>
<feature type="transmembrane region" description="Helical" evidence="2">
    <location>
        <begin position="33"/>
        <end position="55"/>
    </location>
</feature>
<name>A0A0M3HYG6_ASCLU</name>
<dbReference type="AlphaFoldDB" id="A0A0M3HYG6"/>
<keyword evidence="2" id="KW-0472">Membrane</keyword>
<keyword evidence="2" id="KW-1133">Transmembrane helix</keyword>
<keyword evidence="2" id="KW-0812">Transmembrane</keyword>
<organism evidence="3 4">
    <name type="scientific">Ascaris lumbricoides</name>
    <name type="common">Giant roundworm</name>
    <dbReference type="NCBI Taxonomy" id="6252"/>
    <lineage>
        <taxon>Eukaryota</taxon>
        <taxon>Metazoa</taxon>
        <taxon>Ecdysozoa</taxon>
        <taxon>Nematoda</taxon>
        <taxon>Chromadorea</taxon>
        <taxon>Rhabditida</taxon>
        <taxon>Spirurina</taxon>
        <taxon>Ascaridomorpha</taxon>
        <taxon>Ascaridoidea</taxon>
        <taxon>Ascarididae</taxon>
        <taxon>Ascaris</taxon>
    </lineage>
</organism>
<accession>A0A0M3HYG6</accession>
<feature type="compositionally biased region" description="Polar residues" evidence="1">
    <location>
        <begin position="1"/>
        <end position="13"/>
    </location>
</feature>
<proteinExistence type="predicted"/>
<sequence length="74" mass="8510">MNYGMSSDVLQTTHPERQLPNDAWPKDNFSYSYVRASVCCYDQMMFLCLTSGLLLQLLMHMGRKFASVVRSVLL</sequence>
<protein>
    <submittedName>
        <fullName evidence="4">Copper transporter</fullName>
    </submittedName>
</protein>
<evidence type="ECO:0000256" key="1">
    <source>
        <dbReference type="SAM" id="MobiDB-lite"/>
    </source>
</evidence>
<evidence type="ECO:0000256" key="2">
    <source>
        <dbReference type="SAM" id="Phobius"/>
    </source>
</evidence>
<dbReference type="Proteomes" id="UP000036681">
    <property type="component" value="Unplaced"/>
</dbReference>